<sequence>MKKVLFILINMNVGGTEKSFLNLVDQLPQDQYDISLLLLENKGGLLKEIPSHIRILELKEYANIKPKLSCSPRSQLKRSLLKRSFREAFFFMYTYIYRKVKNDSRLYYKFLMKDVPELKEDFDLAIAYAGPMNFITYFTNYRVKAKEKIQWIHFDITRIGFDPIFAKHMYQQFNKIYVVSKQAAEKLIHLIPDIKNKVEVHENIVSSSKIKEMASSKEVLKYPGIKIVTVGRLTKEKAPERALKVCKDLIDHGFNITWHWIGDGNLKAHMMQLVIEYNLEGIFILEGSQVNPYPYINQANIYVQPSDHEGYCITIAEAKALNKPIVTTATAGAMDQITHNITGLITKIDDQSLFNGVVTLLKDSSLRHSLIQALNTEVETVRKNFI</sequence>
<dbReference type="STRING" id="745820.SAMN04488053_101159"/>
<keyword evidence="2" id="KW-0808">Transferase</keyword>
<dbReference type="Gene3D" id="3.40.50.2000">
    <property type="entry name" value="Glycogen Phosphorylase B"/>
    <property type="match status" value="2"/>
</dbReference>
<dbReference type="CDD" id="cd03811">
    <property type="entry name" value="GT4_GT28_WabH-like"/>
    <property type="match status" value="1"/>
</dbReference>
<feature type="domain" description="Glycosyl transferase family 1" evidence="1">
    <location>
        <begin position="223"/>
        <end position="373"/>
    </location>
</feature>
<keyword evidence="3" id="KW-1185">Reference proteome</keyword>
<dbReference type="PANTHER" id="PTHR45947">
    <property type="entry name" value="SULFOQUINOVOSYL TRANSFERASE SQD2"/>
    <property type="match status" value="1"/>
</dbReference>
<reference evidence="3" key="1">
    <citation type="submission" date="2016-10" db="EMBL/GenBank/DDBJ databases">
        <authorList>
            <person name="Varghese N."/>
            <person name="Submissions S."/>
        </authorList>
    </citation>
    <scope>NUCLEOTIDE SEQUENCE [LARGE SCALE GENOMIC DNA]</scope>
    <source>
        <strain evidence="3">CGMCC 1.10369</strain>
    </source>
</reference>
<dbReference type="Pfam" id="PF00534">
    <property type="entry name" value="Glycos_transf_1"/>
    <property type="match status" value="1"/>
</dbReference>
<name>A0A1G9ZLU1_9BACI</name>
<evidence type="ECO:0000313" key="3">
    <source>
        <dbReference type="Proteomes" id="UP000198778"/>
    </source>
</evidence>
<evidence type="ECO:0000259" key="1">
    <source>
        <dbReference type="Pfam" id="PF00534"/>
    </source>
</evidence>
<dbReference type="SUPFAM" id="SSF53756">
    <property type="entry name" value="UDP-Glycosyltransferase/glycogen phosphorylase"/>
    <property type="match status" value="1"/>
</dbReference>
<dbReference type="Proteomes" id="UP000198778">
    <property type="component" value="Unassembled WGS sequence"/>
</dbReference>
<organism evidence="2 3">
    <name type="scientific">Alkalicoccus daliensis</name>
    <dbReference type="NCBI Taxonomy" id="745820"/>
    <lineage>
        <taxon>Bacteria</taxon>
        <taxon>Bacillati</taxon>
        <taxon>Bacillota</taxon>
        <taxon>Bacilli</taxon>
        <taxon>Bacillales</taxon>
        <taxon>Bacillaceae</taxon>
        <taxon>Alkalicoccus</taxon>
    </lineage>
</organism>
<protein>
    <submittedName>
        <fullName evidence="2">Glycosyltransferase involved in cell wall bisynthesis</fullName>
    </submittedName>
</protein>
<gene>
    <name evidence="2" type="ORF">SAMN04488053_101159</name>
</gene>
<dbReference type="GO" id="GO:0016757">
    <property type="term" value="F:glycosyltransferase activity"/>
    <property type="evidence" value="ECO:0007669"/>
    <property type="project" value="InterPro"/>
</dbReference>
<evidence type="ECO:0000313" key="2">
    <source>
        <dbReference type="EMBL" id="SDN22244.1"/>
    </source>
</evidence>
<dbReference type="InterPro" id="IPR001296">
    <property type="entry name" value="Glyco_trans_1"/>
</dbReference>
<accession>A0A1G9ZLU1</accession>
<dbReference type="RefSeq" id="WP_090839617.1">
    <property type="nucleotide sequence ID" value="NZ_FNIL01000001.1"/>
</dbReference>
<dbReference type="InterPro" id="IPR050194">
    <property type="entry name" value="Glycosyltransferase_grp1"/>
</dbReference>
<dbReference type="PANTHER" id="PTHR45947:SF3">
    <property type="entry name" value="SULFOQUINOVOSYL TRANSFERASE SQD2"/>
    <property type="match status" value="1"/>
</dbReference>
<proteinExistence type="predicted"/>
<dbReference type="AlphaFoldDB" id="A0A1G9ZLU1"/>
<dbReference type="OrthoDB" id="9813638at2"/>
<dbReference type="EMBL" id="FNIL01000001">
    <property type="protein sequence ID" value="SDN22244.1"/>
    <property type="molecule type" value="Genomic_DNA"/>
</dbReference>